<dbReference type="GO" id="GO:0005634">
    <property type="term" value="C:nucleus"/>
    <property type="evidence" value="ECO:0007669"/>
    <property type="project" value="UniProtKB-SubCell"/>
</dbReference>
<dbReference type="GO" id="GO:0000978">
    <property type="term" value="F:RNA polymerase II cis-regulatory region sequence-specific DNA binding"/>
    <property type="evidence" value="ECO:0007669"/>
    <property type="project" value="TreeGrafter"/>
</dbReference>
<evidence type="ECO:0000313" key="9">
    <source>
        <dbReference type="EMBL" id="JAP11538.1"/>
    </source>
</evidence>
<dbReference type="InterPro" id="IPR045843">
    <property type="entry name" value="IND-like"/>
</dbReference>
<keyword evidence="3" id="KW-0805">Transcription regulation</keyword>
<dbReference type="FunFam" id="4.10.280.10:FF:000032">
    <property type="entry name" value="Transcription factor bHLH123 family"/>
    <property type="match status" value="1"/>
</dbReference>
<dbReference type="PANTHER" id="PTHR16223:SF46">
    <property type="entry name" value="TRANSCRIPTION FACTOR BHLH123"/>
    <property type="match status" value="1"/>
</dbReference>
<evidence type="ECO:0000259" key="8">
    <source>
        <dbReference type="PROSITE" id="PS50888"/>
    </source>
</evidence>
<proteinExistence type="predicted"/>
<organism evidence="9">
    <name type="scientific">Solanum chacoense</name>
    <name type="common">Chaco potato</name>
    <dbReference type="NCBI Taxonomy" id="4108"/>
    <lineage>
        <taxon>Eukaryota</taxon>
        <taxon>Viridiplantae</taxon>
        <taxon>Streptophyta</taxon>
        <taxon>Embryophyta</taxon>
        <taxon>Tracheophyta</taxon>
        <taxon>Spermatophyta</taxon>
        <taxon>Magnoliopsida</taxon>
        <taxon>eudicotyledons</taxon>
        <taxon>Gunneridae</taxon>
        <taxon>Pentapetalae</taxon>
        <taxon>asterids</taxon>
        <taxon>lamiids</taxon>
        <taxon>Solanales</taxon>
        <taxon>Solanaceae</taxon>
        <taxon>Solanoideae</taxon>
        <taxon>Solaneae</taxon>
        <taxon>Solanum</taxon>
    </lineage>
</organism>
<comment type="subcellular location">
    <subcellularLocation>
        <location evidence="1">Nucleus</location>
    </subcellularLocation>
</comment>
<accession>A0A0V0GTI8</accession>
<dbReference type="PANTHER" id="PTHR16223">
    <property type="entry name" value="TRANSCRIPTION FACTOR BHLH83-RELATED"/>
    <property type="match status" value="1"/>
</dbReference>
<dbReference type="AlphaFoldDB" id="A0A0V0GTI8"/>
<reference evidence="9" key="1">
    <citation type="submission" date="2015-12" db="EMBL/GenBank/DDBJ databases">
        <title>Gene expression during late stages of embryo sac development: a critical building block for successful pollen-pistil interactions.</title>
        <authorList>
            <person name="Liu Y."/>
            <person name="Joly V."/>
            <person name="Sabar M."/>
            <person name="Matton D.P."/>
        </authorList>
    </citation>
    <scope>NUCLEOTIDE SEQUENCE</scope>
</reference>
<dbReference type="SUPFAM" id="SSF47459">
    <property type="entry name" value="HLH, helix-loop-helix DNA-binding domain"/>
    <property type="match status" value="1"/>
</dbReference>
<evidence type="ECO:0000256" key="6">
    <source>
        <dbReference type="ARBA" id="ARBA00023242"/>
    </source>
</evidence>
<feature type="domain" description="BHLH" evidence="8">
    <location>
        <begin position="1"/>
        <end position="34"/>
    </location>
</feature>
<dbReference type="EMBL" id="GEDG01031164">
    <property type="protein sequence ID" value="JAP11538.1"/>
    <property type="molecule type" value="Transcribed_RNA"/>
</dbReference>
<evidence type="ECO:0000256" key="2">
    <source>
        <dbReference type="ARBA" id="ARBA00011738"/>
    </source>
</evidence>
<dbReference type="PROSITE" id="PS50888">
    <property type="entry name" value="BHLH"/>
    <property type="match status" value="1"/>
</dbReference>
<sequence length="90" mass="9862">MGDRITALQQLVSPFGKTDTASVLSEAIEYIKFLHDQVNVLSTPYMKSGASIQHQQSTGDKSNVNPEGGNKILEVEDYAWSQCLVPFSNS</sequence>
<protein>
    <submittedName>
        <fullName evidence="9">Putative ovule protein</fullName>
    </submittedName>
</protein>
<dbReference type="GO" id="GO:0000981">
    <property type="term" value="F:DNA-binding transcription factor activity, RNA polymerase II-specific"/>
    <property type="evidence" value="ECO:0007669"/>
    <property type="project" value="TreeGrafter"/>
</dbReference>
<evidence type="ECO:0000256" key="7">
    <source>
        <dbReference type="SAM" id="MobiDB-lite"/>
    </source>
</evidence>
<evidence type="ECO:0000256" key="4">
    <source>
        <dbReference type="ARBA" id="ARBA00023125"/>
    </source>
</evidence>
<feature type="compositionally biased region" description="Polar residues" evidence="7">
    <location>
        <begin position="50"/>
        <end position="65"/>
    </location>
</feature>
<evidence type="ECO:0000256" key="1">
    <source>
        <dbReference type="ARBA" id="ARBA00004123"/>
    </source>
</evidence>
<keyword evidence="6" id="KW-0539">Nucleus</keyword>
<name>A0A0V0GTI8_SOLCH</name>
<keyword evidence="4" id="KW-0238">DNA-binding</keyword>
<feature type="region of interest" description="Disordered" evidence="7">
    <location>
        <begin position="49"/>
        <end position="68"/>
    </location>
</feature>
<dbReference type="Gene3D" id="4.10.280.10">
    <property type="entry name" value="Helix-loop-helix DNA-binding domain"/>
    <property type="match status" value="1"/>
</dbReference>
<dbReference type="CDD" id="cd11393">
    <property type="entry name" value="bHLH_AtbHLH_like"/>
    <property type="match status" value="1"/>
</dbReference>
<dbReference type="GO" id="GO:0046983">
    <property type="term" value="F:protein dimerization activity"/>
    <property type="evidence" value="ECO:0007669"/>
    <property type="project" value="InterPro"/>
</dbReference>
<keyword evidence="5" id="KW-0804">Transcription</keyword>
<comment type="subunit">
    <text evidence="2">Homodimer.</text>
</comment>
<dbReference type="InterPro" id="IPR036638">
    <property type="entry name" value="HLH_DNA-bd_sf"/>
</dbReference>
<evidence type="ECO:0000256" key="3">
    <source>
        <dbReference type="ARBA" id="ARBA00023015"/>
    </source>
</evidence>
<dbReference type="InterPro" id="IPR045239">
    <property type="entry name" value="bHLH95_bHLH"/>
</dbReference>
<evidence type="ECO:0000256" key="5">
    <source>
        <dbReference type="ARBA" id="ARBA00023163"/>
    </source>
</evidence>
<dbReference type="InterPro" id="IPR011598">
    <property type="entry name" value="bHLH_dom"/>
</dbReference>